<dbReference type="Pfam" id="PF00132">
    <property type="entry name" value="Hexapep"/>
    <property type="match status" value="1"/>
</dbReference>
<dbReference type="PANTHER" id="PTHR43300">
    <property type="entry name" value="ACETYLTRANSFERASE"/>
    <property type="match status" value="1"/>
</dbReference>
<dbReference type="Proteomes" id="UP000216961">
    <property type="component" value="Unassembled WGS sequence"/>
</dbReference>
<evidence type="ECO:0000256" key="2">
    <source>
        <dbReference type="ARBA" id="ARBA00022737"/>
    </source>
</evidence>
<dbReference type="GO" id="GO:0016740">
    <property type="term" value="F:transferase activity"/>
    <property type="evidence" value="ECO:0007669"/>
    <property type="project" value="UniProtKB-KW"/>
</dbReference>
<dbReference type="SUPFAM" id="SSF51161">
    <property type="entry name" value="Trimeric LpxA-like enzymes"/>
    <property type="match status" value="1"/>
</dbReference>
<dbReference type="CDD" id="cd03349">
    <property type="entry name" value="LbH_XAT"/>
    <property type="match status" value="1"/>
</dbReference>
<dbReference type="EMBL" id="NPBQ01000070">
    <property type="protein sequence ID" value="PAD83078.1"/>
    <property type="molecule type" value="Genomic_DNA"/>
</dbReference>
<keyword evidence="1" id="KW-0808">Transferase</keyword>
<dbReference type="InterPro" id="IPR011004">
    <property type="entry name" value="Trimer_LpxA-like_sf"/>
</dbReference>
<gene>
    <name evidence="3" type="ORF">CHH57_11045</name>
</gene>
<dbReference type="Gene3D" id="2.160.10.10">
    <property type="entry name" value="Hexapeptide repeat proteins"/>
    <property type="match status" value="1"/>
</dbReference>
<evidence type="ECO:0000313" key="3">
    <source>
        <dbReference type="EMBL" id="PAD83078.1"/>
    </source>
</evidence>
<dbReference type="PANTHER" id="PTHR43300:SF11">
    <property type="entry name" value="ACETYLTRANSFERASE RV3034C-RELATED"/>
    <property type="match status" value="1"/>
</dbReference>
<name>A0AA91Z0S1_NIACI</name>
<dbReference type="SUPFAM" id="SSF53335">
    <property type="entry name" value="S-adenosyl-L-methionine-dependent methyltransferases"/>
    <property type="match status" value="1"/>
</dbReference>
<dbReference type="AlphaFoldDB" id="A0AA91Z0S1"/>
<dbReference type="InterPro" id="IPR029063">
    <property type="entry name" value="SAM-dependent_MTases_sf"/>
</dbReference>
<dbReference type="RefSeq" id="WP_095330285.1">
    <property type="nucleotide sequence ID" value="NZ_NPBQ01000070.1"/>
</dbReference>
<dbReference type="InterPro" id="IPR001451">
    <property type="entry name" value="Hexapep"/>
</dbReference>
<proteinExistence type="predicted"/>
<dbReference type="PROSITE" id="PS00101">
    <property type="entry name" value="HEXAPEP_TRANSFERASES"/>
    <property type="match status" value="1"/>
</dbReference>
<evidence type="ECO:0000313" key="4">
    <source>
        <dbReference type="Proteomes" id="UP000216961"/>
    </source>
</evidence>
<reference evidence="3 4" key="1">
    <citation type="submission" date="2017-07" db="EMBL/GenBank/DDBJ databases">
        <title>Isolation and whole genome analysis of endospore-forming bacteria from heroin.</title>
        <authorList>
            <person name="Kalinowski J."/>
            <person name="Ahrens B."/>
            <person name="Al-Dilaimi A."/>
            <person name="Winkler A."/>
            <person name="Wibberg D."/>
            <person name="Schleenbecker U."/>
            <person name="Ruckert C."/>
            <person name="Wolfel R."/>
            <person name="Grass G."/>
        </authorList>
    </citation>
    <scope>NUCLEOTIDE SEQUENCE [LARGE SCALE GENOMIC DNA]</scope>
    <source>
        <strain evidence="3 4">7521-2</strain>
    </source>
</reference>
<dbReference type="InterPro" id="IPR050179">
    <property type="entry name" value="Trans_hexapeptide_repeat"/>
</dbReference>
<evidence type="ECO:0000256" key="1">
    <source>
        <dbReference type="ARBA" id="ARBA00022679"/>
    </source>
</evidence>
<protein>
    <submittedName>
        <fullName evidence="3">Uncharacterized protein</fullName>
    </submittedName>
</protein>
<keyword evidence="2" id="KW-0677">Repeat</keyword>
<dbReference type="InterPro" id="IPR018357">
    <property type="entry name" value="Hexapep_transf_CS"/>
</dbReference>
<organism evidence="3 4">
    <name type="scientific">Niallia circulans</name>
    <name type="common">Bacillus circulans</name>
    <dbReference type="NCBI Taxonomy" id="1397"/>
    <lineage>
        <taxon>Bacteria</taxon>
        <taxon>Bacillati</taxon>
        <taxon>Bacillota</taxon>
        <taxon>Bacilli</taxon>
        <taxon>Bacillales</taxon>
        <taxon>Bacillaceae</taxon>
        <taxon>Niallia</taxon>
    </lineage>
</organism>
<comment type="caution">
    <text evidence="3">The sequence shown here is derived from an EMBL/GenBank/DDBJ whole genome shotgun (WGS) entry which is preliminary data.</text>
</comment>
<sequence>MNYDQLILLNDYIEKNVQDRKIVIFGTGSSAIKLSANLKLISREVFYYLDNNSTRWDITFLNKPVHSPKYILEDIFDNLFIFIASASYKVISKQLISMGLIEDKHYSRYPISKQNPEIKDYEQVINGIQIGKFSYGYLKYCSFDMGVLKKIGAFCSIHSSAIIGVRNHPIDLITTHPILYVEESIIGREVRGPIINGNVNPIDILSIDKNKPIIIGNDVWIGANAVILPGVNIGNGAVIGAGAVVTKNVPDYAVVVGVPARVLKYRFTHQQIEILNKVRWWDWPNGKIEANMDLLMNPTEFFEKYSKEIKK</sequence>
<accession>A0AA91Z0S1</accession>